<gene>
    <name evidence="1" type="ORF">LCGC14_2398570</name>
</gene>
<dbReference type="AlphaFoldDB" id="A0A0F9CI35"/>
<dbReference type="EMBL" id="LAZR01035956">
    <property type="protein sequence ID" value="KKL26112.1"/>
    <property type="molecule type" value="Genomic_DNA"/>
</dbReference>
<organism evidence="1">
    <name type="scientific">marine sediment metagenome</name>
    <dbReference type="NCBI Taxonomy" id="412755"/>
    <lineage>
        <taxon>unclassified sequences</taxon>
        <taxon>metagenomes</taxon>
        <taxon>ecological metagenomes</taxon>
    </lineage>
</organism>
<sequence>MDFDVMEMVVLVKRDKEKDRKWFEADPDEIYPKTIKRIKQVIKEGILPEELLDYSPDRDPMVSPGAGAMMYVSDAKQVFPGAWIQALKPRSGFTKAKQIGVRALALEIARRWFTRALHMRMNGEAIGLVITKNEDYRL</sequence>
<accession>A0A0F9CI35</accession>
<proteinExistence type="predicted"/>
<comment type="caution">
    <text evidence="1">The sequence shown here is derived from an EMBL/GenBank/DDBJ whole genome shotgun (WGS) entry which is preliminary data.</text>
</comment>
<protein>
    <submittedName>
        <fullName evidence="1">Uncharacterized protein</fullName>
    </submittedName>
</protein>
<reference evidence="1" key="1">
    <citation type="journal article" date="2015" name="Nature">
        <title>Complex archaea that bridge the gap between prokaryotes and eukaryotes.</title>
        <authorList>
            <person name="Spang A."/>
            <person name="Saw J.H."/>
            <person name="Jorgensen S.L."/>
            <person name="Zaremba-Niedzwiedzka K."/>
            <person name="Martijn J."/>
            <person name="Lind A.E."/>
            <person name="van Eijk R."/>
            <person name="Schleper C."/>
            <person name="Guy L."/>
            <person name="Ettema T.J."/>
        </authorList>
    </citation>
    <scope>NUCLEOTIDE SEQUENCE</scope>
</reference>
<evidence type="ECO:0000313" key="1">
    <source>
        <dbReference type="EMBL" id="KKL26112.1"/>
    </source>
</evidence>
<name>A0A0F9CI35_9ZZZZ</name>